<sequence length="192" mass="21621">SLFHRVKNSVHLLIIIWGIRTQRRLQLTDEFQQASTSLNLLLRCSILRGRQGGRQRPPPLGAQQMPELTNNPLSKGRQGLITSWARPSIFHRPIQGAPARVFPRIQHPSWGREATPAPGLWEHRSYETSHLTPHCQGAEWQFPTIPVLSSQVCAPAGCCEHYEGILVMQHNQQQQHTGSGSQGQCDWPLLPV</sequence>
<evidence type="ECO:0000313" key="3">
    <source>
        <dbReference type="Proteomes" id="UP000228934"/>
    </source>
</evidence>
<organism evidence="2 3">
    <name type="scientific">Aquarana catesbeiana</name>
    <name type="common">American bullfrog</name>
    <name type="synonym">Rana catesbeiana</name>
    <dbReference type="NCBI Taxonomy" id="8400"/>
    <lineage>
        <taxon>Eukaryota</taxon>
        <taxon>Metazoa</taxon>
        <taxon>Chordata</taxon>
        <taxon>Craniata</taxon>
        <taxon>Vertebrata</taxon>
        <taxon>Euteleostomi</taxon>
        <taxon>Amphibia</taxon>
        <taxon>Batrachia</taxon>
        <taxon>Anura</taxon>
        <taxon>Neobatrachia</taxon>
        <taxon>Ranoidea</taxon>
        <taxon>Ranidae</taxon>
        <taxon>Aquarana</taxon>
    </lineage>
</organism>
<name>A0A2G9R612_AQUCT</name>
<proteinExistence type="predicted"/>
<protein>
    <submittedName>
        <fullName evidence="2">Uncharacterized protein</fullName>
    </submittedName>
</protein>
<dbReference type="Proteomes" id="UP000228934">
    <property type="component" value="Unassembled WGS sequence"/>
</dbReference>
<reference evidence="3" key="1">
    <citation type="journal article" date="2017" name="Nat. Commun.">
        <title>The North American bullfrog draft genome provides insight into hormonal regulation of long noncoding RNA.</title>
        <authorList>
            <person name="Hammond S.A."/>
            <person name="Warren R.L."/>
            <person name="Vandervalk B.P."/>
            <person name="Kucuk E."/>
            <person name="Khan H."/>
            <person name="Gibb E.A."/>
            <person name="Pandoh P."/>
            <person name="Kirk H."/>
            <person name="Zhao Y."/>
            <person name="Jones M."/>
            <person name="Mungall A.J."/>
            <person name="Coope R."/>
            <person name="Pleasance S."/>
            <person name="Moore R.A."/>
            <person name="Holt R.A."/>
            <person name="Round J.M."/>
            <person name="Ohora S."/>
            <person name="Walle B.V."/>
            <person name="Veldhoen N."/>
            <person name="Helbing C.C."/>
            <person name="Birol I."/>
        </authorList>
    </citation>
    <scope>NUCLEOTIDE SEQUENCE [LARGE SCALE GENOMIC DNA]</scope>
</reference>
<keyword evidence="3" id="KW-1185">Reference proteome</keyword>
<accession>A0A2G9R612</accession>
<feature type="region of interest" description="Disordered" evidence="1">
    <location>
        <begin position="50"/>
        <end position="72"/>
    </location>
</feature>
<dbReference type="AlphaFoldDB" id="A0A2G9R612"/>
<feature type="non-terminal residue" evidence="2">
    <location>
        <position position="192"/>
    </location>
</feature>
<evidence type="ECO:0000256" key="1">
    <source>
        <dbReference type="SAM" id="MobiDB-lite"/>
    </source>
</evidence>
<gene>
    <name evidence="2" type="ORF">AB205_0045150</name>
</gene>
<evidence type="ECO:0000313" key="2">
    <source>
        <dbReference type="EMBL" id="PIO23235.1"/>
    </source>
</evidence>
<dbReference type="EMBL" id="KV963482">
    <property type="protein sequence ID" value="PIO23235.1"/>
    <property type="molecule type" value="Genomic_DNA"/>
</dbReference>
<feature type="non-terminal residue" evidence="2">
    <location>
        <position position="1"/>
    </location>
</feature>